<comment type="caution">
    <text evidence="1">The sequence shown here is derived from an EMBL/GenBank/DDBJ whole genome shotgun (WGS) entry which is preliminary data.</text>
</comment>
<name>X1VRU3_9ZZZZ</name>
<organism evidence="1">
    <name type="scientific">marine sediment metagenome</name>
    <dbReference type="NCBI Taxonomy" id="412755"/>
    <lineage>
        <taxon>unclassified sequences</taxon>
        <taxon>metagenomes</taxon>
        <taxon>ecological metagenomes</taxon>
    </lineage>
</organism>
<sequence length="45" mass="5632">LNWHNPRDHLIDNGHITCYYTELDNMKIYEHIEVNYLRFNHITFQ</sequence>
<dbReference type="EMBL" id="BARW01032351">
    <property type="protein sequence ID" value="GAJ12295.1"/>
    <property type="molecule type" value="Genomic_DNA"/>
</dbReference>
<accession>X1VRU3</accession>
<dbReference type="AlphaFoldDB" id="X1VRU3"/>
<gene>
    <name evidence="1" type="ORF">S12H4_51225</name>
</gene>
<proteinExistence type="predicted"/>
<feature type="non-terminal residue" evidence="1">
    <location>
        <position position="1"/>
    </location>
</feature>
<reference evidence="1" key="1">
    <citation type="journal article" date="2014" name="Front. Microbiol.">
        <title>High frequency of phylogenetically diverse reductive dehalogenase-homologous genes in deep subseafloor sedimentary metagenomes.</title>
        <authorList>
            <person name="Kawai M."/>
            <person name="Futagami T."/>
            <person name="Toyoda A."/>
            <person name="Takaki Y."/>
            <person name="Nishi S."/>
            <person name="Hori S."/>
            <person name="Arai W."/>
            <person name="Tsubouchi T."/>
            <person name="Morono Y."/>
            <person name="Uchiyama I."/>
            <person name="Ito T."/>
            <person name="Fujiyama A."/>
            <person name="Inagaki F."/>
            <person name="Takami H."/>
        </authorList>
    </citation>
    <scope>NUCLEOTIDE SEQUENCE</scope>
    <source>
        <strain evidence="1">Expedition CK06-06</strain>
    </source>
</reference>
<protein>
    <submittedName>
        <fullName evidence="1">Uncharacterized protein</fullName>
    </submittedName>
</protein>
<evidence type="ECO:0000313" key="1">
    <source>
        <dbReference type="EMBL" id="GAJ12295.1"/>
    </source>
</evidence>